<evidence type="ECO:0000313" key="1">
    <source>
        <dbReference type="EMBL" id="AVR55226.1"/>
    </source>
</evidence>
<gene>
    <name evidence="1" type="ORF">PSH1140_021</name>
</gene>
<dbReference type="Proteomes" id="UP000244328">
    <property type="component" value="Segment"/>
</dbReference>
<protein>
    <submittedName>
        <fullName evidence="1">Uncharacterized protein</fullName>
    </submittedName>
</protein>
<accession>A0A2R3ZWV7</accession>
<organism evidence="1 2">
    <name type="scientific">Enterobacter phage myPSH1140</name>
    <dbReference type="NCBI Taxonomy" id="2108137"/>
    <lineage>
        <taxon>Viruses</taxon>
        <taxon>Duplodnaviria</taxon>
        <taxon>Heunggongvirae</taxon>
        <taxon>Uroviricota</taxon>
        <taxon>Caudoviricetes</taxon>
        <taxon>Pantevenvirales</taxon>
        <taxon>Straboviridae</taxon>
        <taxon>Tevenvirinae</taxon>
        <taxon>Karamvirus</taxon>
        <taxon>Karamvirus mypsh1140</taxon>
    </lineage>
</organism>
<proteinExistence type="predicted"/>
<dbReference type="EMBL" id="MG999954">
    <property type="protein sequence ID" value="AVR55226.1"/>
    <property type="molecule type" value="Genomic_DNA"/>
</dbReference>
<sequence>MFEEDIPEGYVEFDMKSGPKVDQSIATELELIFKKHGVDYTKALCEELSSLWADPPPWTPWAK</sequence>
<name>A0A2R3ZWV7_9CAUD</name>
<evidence type="ECO:0000313" key="2">
    <source>
        <dbReference type="Proteomes" id="UP000244328"/>
    </source>
</evidence>
<keyword evidence="2" id="KW-1185">Reference proteome</keyword>
<reference evidence="1 2" key="1">
    <citation type="submission" date="2018-02" db="EMBL/GenBank/DDBJ databases">
        <title>Isolation, characterization and genome analysis of lytic bacteriophages against Enterobacter cloacae.</title>
        <authorList>
            <person name="Ramesh N."/>
            <person name="Prasanth M."/>
            <person name="Tamhankar A.J."/>
            <person name="Lundborg C.S."/>
        </authorList>
    </citation>
    <scope>NUCLEOTIDE SEQUENCE [LARGE SCALE GENOMIC DNA]</scope>
</reference>